<sequence>MRRVLATAGHVDHGKSTLVRALTGRDPDRLAEEQARGLTIELGFAWTTLPDGTDVAFVDVPGHQRFVATTLTGLGPAPAVVFVVAADQGWQAQSSEHLAAVRALGIPDGLLVLARADLADEERTARTREEAERRLRGAGVTAETVVVSARTGAGVPQLREALGRLVARLPEPDPAAPVRLWCDRSFTVPGAGTVVTGTLGGGTLAGGDRLVAFGPDRAREVVVRGLHSADVARESVGPVSRVAVNVRRVEAADVPRGSVLVTPDAFGEAVVLDVAVAPVPLDLDPRPGRPLPPQHAVLHVGTTDRPVHVRPLGERHARLTLPSPLPWHVGDRLLLRDPGTRRLWSATVVDVDPLPLRRRGAARRRAEDLETGGPLADLRLRSRSAVSPDELRRLALPEPTAGARVGSWWVDEEAVRGWTARAGQVVRAQSEAQPLSAGVPVVELARRLDLPDHLEDLGPDLVRHVAPRAGLEITDGRVHLPRDAGLGPAEAAVAELEARLRGSPFAAPEREDLDRLGLGPAELAAAARVGRLLRLPDDVVLLPDAPARAMRELATLPQPFTLSEARQALGTTRRVAVPLLEHLDGRGWTRRLDGRLRQVVR</sequence>
<dbReference type="Gene3D" id="2.40.30.10">
    <property type="entry name" value="Translation factors"/>
    <property type="match status" value="1"/>
</dbReference>
<evidence type="ECO:0000313" key="3">
    <source>
        <dbReference type="EMBL" id="TQM90752.1"/>
    </source>
</evidence>
<gene>
    <name evidence="3" type="ORF">FB476_3135</name>
</gene>
<name>A0A543K6Q9_9MICO</name>
<dbReference type="InterPro" id="IPR009000">
    <property type="entry name" value="Transl_B-barrel_sf"/>
</dbReference>
<dbReference type="GO" id="GO:0005737">
    <property type="term" value="C:cytoplasm"/>
    <property type="evidence" value="ECO:0007669"/>
    <property type="project" value="InterPro"/>
</dbReference>
<dbReference type="InterPro" id="IPR036390">
    <property type="entry name" value="WH_DNA-bd_sf"/>
</dbReference>
<dbReference type="RefSeq" id="WP_141821100.1">
    <property type="nucleotide sequence ID" value="NZ_BAAAIL010000005.1"/>
</dbReference>
<keyword evidence="1" id="KW-0342">GTP-binding</keyword>
<dbReference type="GO" id="GO:0003746">
    <property type="term" value="F:translation elongation factor activity"/>
    <property type="evidence" value="ECO:0007669"/>
    <property type="project" value="UniProtKB-KW"/>
</dbReference>
<evidence type="ECO:0000259" key="2">
    <source>
        <dbReference type="PROSITE" id="PS51722"/>
    </source>
</evidence>
<dbReference type="GO" id="GO:0003924">
    <property type="term" value="F:GTPase activity"/>
    <property type="evidence" value="ECO:0007669"/>
    <property type="project" value="InterPro"/>
</dbReference>
<comment type="caution">
    <text evidence="3">The sequence shown here is derived from an EMBL/GenBank/DDBJ whole genome shotgun (WGS) entry which is preliminary data.</text>
</comment>
<keyword evidence="1" id="KW-0547">Nucleotide-binding</keyword>
<dbReference type="InterPro" id="IPR000795">
    <property type="entry name" value="T_Tr_GTP-bd_dom"/>
</dbReference>
<dbReference type="SUPFAM" id="SSF46785">
    <property type="entry name" value="Winged helix' DNA-binding domain"/>
    <property type="match status" value="1"/>
</dbReference>
<dbReference type="InterPro" id="IPR027417">
    <property type="entry name" value="P-loop_NTPase"/>
</dbReference>
<evidence type="ECO:0000256" key="1">
    <source>
        <dbReference type="ARBA" id="ARBA00023134"/>
    </source>
</evidence>
<dbReference type="SUPFAM" id="SSF52540">
    <property type="entry name" value="P-loop containing nucleoside triphosphate hydrolases"/>
    <property type="match status" value="1"/>
</dbReference>
<dbReference type="Pfam" id="PF09107">
    <property type="entry name" value="WHD_3rd_SelB"/>
    <property type="match status" value="1"/>
</dbReference>
<dbReference type="Proteomes" id="UP000315133">
    <property type="component" value="Unassembled WGS sequence"/>
</dbReference>
<dbReference type="PROSITE" id="PS51722">
    <property type="entry name" value="G_TR_2"/>
    <property type="match status" value="1"/>
</dbReference>
<dbReference type="InterPro" id="IPR050055">
    <property type="entry name" value="EF-Tu_GTPase"/>
</dbReference>
<dbReference type="GO" id="GO:0001514">
    <property type="term" value="P:selenocysteine incorporation"/>
    <property type="evidence" value="ECO:0007669"/>
    <property type="project" value="InterPro"/>
</dbReference>
<feature type="domain" description="Tr-type G" evidence="2">
    <location>
        <begin position="1"/>
        <end position="171"/>
    </location>
</feature>
<dbReference type="Gene3D" id="1.10.10.10">
    <property type="entry name" value="Winged helix-like DNA-binding domain superfamily/Winged helix DNA-binding domain"/>
    <property type="match status" value="1"/>
</dbReference>
<dbReference type="SUPFAM" id="SSF50447">
    <property type="entry name" value="Translation proteins"/>
    <property type="match status" value="1"/>
</dbReference>
<keyword evidence="4" id="KW-1185">Reference proteome</keyword>
<keyword evidence="3" id="KW-0648">Protein biosynthesis</keyword>
<accession>A0A543K6Q9</accession>
<keyword evidence="3" id="KW-0251">Elongation factor</keyword>
<reference evidence="3 4" key="1">
    <citation type="submission" date="2019-06" db="EMBL/GenBank/DDBJ databases">
        <title>Sequencing the genomes of 1000 actinobacteria strains.</title>
        <authorList>
            <person name="Klenk H.-P."/>
        </authorList>
    </citation>
    <scope>NUCLEOTIDE SEQUENCE [LARGE SCALE GENOMIC DNA]</scope>
    <source>
        <strain evidence="3 4">DSM 12362</strain>
    </source>
</reference>
<dbReference type="GO" id="GO:0003723">
    <property type="term" value="F:RNA binding"/>
    <property type="evidence" value="ECO:0007669"/>
    <property type="project" value="InterPro"/>
</dbReference>
<organism evidence="3 4">
    <name type="scientific">Ornithinimicrobium humiphilum</name>
    <dbReference type="NCBI Taxonomy" id="125288"/>
    <lineage>
        <taxon>Bacteria</taxon>
        <taxon>Bacillati</taxon>
        <taxon>Actinomycetota</taxon>
        <taxon>Actinomycetes</taxon>
        <taxon>Micrococcales</taxon>
        <taxon>Ornithinimicrobiaceae</taxon>
        <taxon>Ornithinimicrobium</taxon>
    </lineage>
</organism>
<dbReference type="Pfam" id="PF00009">
    <property type="entry name" value="GTP_EFTU"/>
    <property type="match status" value="1"/>
</dbReference>
<proteinExistence type="predicted"/>
<dbReference type="OrthoDB" id="9803139at2"/>
<dbReference type="InterPro" id="IPR036388">
    <property type="entry name" value="WH-like_DNA-bd_sf"/>
</dbReference>
<dbReference type="GO" id="GO:0005525">
    <property type="term" value="F:GTP binding"/>
    <property type="evidence" value="ECO:0007669"/>
    <property type="project" value="UniProtKB-KW"/>
</dbReference>
<dbReference type="AlphaFoldDB" id="A0A543K6Q9"/>
<dbReference type="Gene3D" id="3.40.50.300">
    <property type="entry name" value="P-loop containing nucleotide triphosphate hydrolases"/>
    <property type="match status" value="1"/>
</dbReference>
<dbReference type="InterPro" id="IPR015191">
    <property type="entry name" value="SelB_WHD4"/>
</dbReference>
<dbReference type="EMBL" id="VFPU01000003">
    <property type="protein sequence ID" value="TQM90752.1"/>
    <property type="molecule type" value="Genomic_DNA"/>
</dbReference>
<evidence type="ECO:0000313" key="4">
    <source>
        <dbReference type="Proteomes" id="UP000315133"/>
    </source>
</evidence>
<dbReference type="PANTHER" id="PTHR43721">
    <property type="entry name" value="ELONGATION FACTOR TU-RELATED"/>
    <property type="match status" value="1"/>
</dbReference>
<protein>
    <submittedName>
        <fullName evidence="3">Selenocysteine-specific elongation factor</fullName>
    </submittedName>
</protein>
<dbReference type="PANTHER" id="PTHR43721:SF22">
    <property type="entry name" value="ELONGATION FACTOR TU, MITOCHONDRIAL"/>
    <property type="match status" value="1"/>
</dbReference>